<accession>A0ABP9FYU7</accession>
<feature type="region of interest" description="Disordered" evidence="1">
    <location>
        <begin position="59"/>
        <end position="80"/>
    </location>
</feature>
<evidence type="ECO:0000256" key="1">
    <source>
        <dbReference type="SAM" id="MobiDB-lite"/>
    </source>
</evidence>
<evidence type="ECO:0000313" key="3">
    <source>
        <dbReference type="Proteomes" id="UP001501436"/>
    </source>
</evidence>
<dbReference type="Proteomes" id="UP001501436">
    <property type="component" value="Unassembled WGS sequence"/>
</dbReference>
<sequence>MQTQTTVKNSQKPVTGIIINTMILTPGGNDNYEGDWDDEEDEQFDDLIESENEISRIRRDNDWDEIDEDDDDHLPDDDLQ</sequence>
<evidence type="ECO:0000313" key="2">
    <source>
        <dbReference type="EMBL" id="GAA4922937.1"/>
    </source>
</evidence>
<comment type="caution">
    <text evidence="2">The sequence shown here is derived from an EMBL/GenBank/DDBJ whole genome shotgun (WGS) entry which is preliminary data.</text>
</comment>
<protein>
    <submittedName>
        <fullName evidence="2">Uncharacterized protein</fullName>
    </submittedName>
</protein>
<organism evidence="2 3">
    <name type="scientific">Mucilaginibacter defluvii</name>
    <dbReference type="NCBI Taxonomy" id="1196019"/>
    <lineage>
        <taxon>Bacteria</taxon>
        <taxon>Pseudomonadati</taxon>
        <taxon>Bacteroidota</taxon>
        <taxon>Sphingobacteriia</taxon>
        <taxon>Sphingobacteriales</taxon>
        <taxon>Sphingobacteriaceae</taxon>
        <taxon>Mucilaginibacter</taxon>
    </lineage>
</organism>
<name>A0ABP9FYU7_9SPHI</name>
<proteinExistence type="predicted"/>
<dbReference type="RefSeq" id="WP_345331903.1">
    <property type="nucleotide sequence ID" value="NZ_BAABJI010000002.1"/>
</dbReference>
<feature type="compositionally biased region" description="Acidic residues" evidence="1">
    <location>
        <begin position="62"/>
        <end position="80"/>
    </location>
</feature>
<keyword evidence="3" id="KW-1185">Reference proteome</keyword>
<dbReference type="EMBL" id="BAABJI010000002">
    <property type="protein sequence ID" value="GAA4922937.1"/>
    <property type="molecule type" value="Genomic_DNA"/>
</dbReference>
<gene>
    <name evidence="2" type="ORF">GCM10023313_28740</name>
</gene>
<reference evidence="3" key="1">
    <citation type="journal article" date="2019" name="Int. J. Syst. Evol. Microbiol.">
        <title>The Global Catalogue of Microorganisms (GCM) 10K type strain sequencing project: providing services to taxonomists for standard genome sequencing and annotation.</title>
        <authorList>
            <consortium name="The Broad Institute Genomics Platform"/>
            <consortium name="The Broad Institute Genome Sequencing Center for Infectious Disease"/>
            <person name="Wu L."/>
            <person name="Ma J."/>
        </authorList>
    </citation>
    <scope>NUCLEOTIDE SEQUENCE [LARGE SCALE GENOMIC DNA]</scope>
    <source>
        <strain evidence="3">JCM 18283</strain>
    </source>
</reference>